<accession>A0A1J5R4T8</accession>
<dbReference type="PANTHER" id="PTHR37946:SF1">
    <property type="entry name" value="SLL1969 PROTEIN"/>
    <property type="match status" value="1"/>
</dbReference>
<comment type="caution">
    <text evidence="1">The sequence shown here is derived from an EMBL/GenBank/DDBJ whole genome shotgun (WGS) entry which is preliminary data.</text>
</comment>
<keyword evidence="1" id="KW-0378">Hydrolase</keyword>
<reference evidence="1" key="1">
    <citation type="submission" date="2016-10" db="EMBL/GenBank/DDBJ databases">
        <title>Sequence of Gallionella enrichment culture.</title>
        <authorList>
            <person name="Poehlein A."/>
            <person name="Muehling M."/>
            <person name="Daniel R."/>
        </authorList>
    </citation>
    <scope>NUCLEOTIDE SEQUENCE</scope>
</reference>
<dbReference type="Gene3D" id="3.40.50.1820">
    <property type="entry name" value="alpha/beta hydrolase"/>
    <property type="match status" value="1"/>
</dbReference>
<proteinExistence type="predicted"/>
<dbReference type="PANTHER" id="PTHR37946">
    <property type="entry name" value="SLL1969 PROTEIN"/>
    <property type="match status" value="1"/>
</dbReference>
<sequence length="343" mass="37192">MGLNPRAANEACNKLSLACLALSLFMLGGCATSGRPDPAYYQIEQGNLPPVDVSLNIPGLGPCTDNPDRTLRLNTSQPVNVLTHGCFGSSGEFRGLAQVLAFQGQQSACFTYNDRDALDKSATALRNAVNRLAEQTRTPQIIVIGHSQGALIARRSLTALPVTPPSRQPDLLLVTISGPFNGIASAETCGRKWLSWASIGLLPVSCYIVTGAKWMDITYSSDFIREPGTLIPEVGSYLKIDTNESGTCRREQDGRCLESDDIFSLAEQHNPKVENDSRARRIVVGAGHVEIVGDKRVAPRKLISILQQQGVLRPTTSGRTAEFNRMLARVYRDDSLLQSAELP</sequence>
<evidence type="ECO:0000313" key="1">
    <source>
        <dbReference type="EMBL" id="OIQ87063.1"/>
    </source>
</evidence>
<dbReference type="Pfam" id="PF05990">
    <property type="entry name" value="DUF900"/>
    <property type="match status" value="1"/>
</dbReference>
<dbReference type="PROSITE" id="PS51257">
    <property type="entry name" value="PROKAR_LIPOPROTEIN"/>
    <property type="match status" value="1"/>
</dbReference>
<dbReference type="EMBL" id="MLJW01000443">
    <property type="protein sequence ID" value="OIQ87063.1"/>
    <property type="molecule type" value="Genomic_DNA"/>
</dbReference>
<name>A0A1J5R4T8_9ZZZZ</name>
<dbReference type="GO" id="GO:0016787">
    <property type="term" value="F:hydrolase activity"/>
    <property type="evidence" value="ECO:0007669"/>
    <property type="project" value="UniProtKB-KW"/>
</dbReference>
<dbReference type="SUPFAM" id="SSF53474">
    <property type="entry name" value="alpha/beta-Hydrolases"/>
    <property type="match status" value="1"/>
</dbReference>
<gene>
    <name evidence="1" type="ORF">GALL_310880</name>
</gene>
<dbReference type="InterPro" id="IPR010297">
    <property type="entry name" value="DUF900_hydrolase"/>
</dbReference>
<organism evidence="1">
    <name type="scientific">mine drainage metagenome</name>
    <dbReference type="NCBI Taxonomy" id="410659"/>
    <lineage>
        <taxon>unclassified sequences</taxon>
        <taxon>metagenomes</taxon>
        <taxon>ecological metagenomes</taxon>
    </lineage>
</organism>
<dbReference type="InterPro" id="IPR029058">
    <property type="entry name" value="AB_hydrolase_fold"/>
</dbReference>
<protein>
    <submittedName>
        <fullName evidence="1">Alpha/beta hydrolase family protein</fullName>
    </submittedName>
</protein>
<dbReference type="AlphaFoldDB" id="A0A1J5R4T8"/>